<keyword evidence="3" id="KW-0503">Monooxygenase</keyword>
<dbReference type="GO" id="GO:0009686">
    <property type="term" value="P:gibberellin biosynthetic process"/>
    <property type="evidence" value="ECO:0007669"/>
    <property type="project" value="InterPro"/>
</dbReference>
<dbReference type="GO" id="GO:0052615">
    <property type="term" value="F:ent-kaurene oxidase activity"/>
    <property type="evidence" value="ECO:0007669"/>
    <property type="project" value="InterPro"/>
</dbReference>
<dbReference type="Proteomes" id="UP001408789">
    <property type="component" value="Unassembled WGS sequence"/>
</dbReference>
<evidence type="ECO:0000256" key="1">
    <source>
        <dbReference type="ARBA" id="ARBA00023002"/>
    </source>
</evidence>
<dbReference type="GO" id="GO:0016709">
    <property type="term" value="F:oxidoreductase activity, acting on paired donors, with incorporation or reduction of molecular oxygen, NAD(P)H as one donor, and incorporation of one atom of oxygen"/>
    <property type="evidence" value="ECO:0007669"/>
    <property type="project" value="TreeGrafter"/>
</dbReference>
<reference evidence="4 5" key="1">
    <citation type="submission" date="2024-04" db="EMBL/GenBank/DDBJ databases">
        <title>The reference genome of an endangered Asteraceae, Deinandra increscens subsp. villosa, native to the Central Coast of California.</title>
        <authorList>
            <person name="Guilliams M."/>
            <person name="Hasenstab-Lehman K."/>
            <person name="Meyer R."/>
            <person name="Mcevoy S."/>
        </authorList>
    </citation>
    <scope>NUCLEOTIDE SEQUENCE [LARGE SCALE GENOMIC DNA]</scope>
    <source>
        <tissue evidence="4">Leaf</tissue>
    </source>
</reference>
<comment type="cofactor">
    <cofactor evidence="2">
        <name>heme</name>
        <dbReference type="ChEBI" id="CHEBI:30413"/>
    </cofactor>
</comment>
<keyword evidence="2 3" id="KW-0349">Heme</keyword>
<keyword evidence="2 3" id="KW-0479">Metal-binding</keyword>
<feature type="binding site" description="axial binding residue" evidence="2">
    <location>
        <position position="475"/>
    </location>
    <ligand>
        <name>heme</name>
        <dbReference type="ChEBI" id="CHEBI:30413"/>
    </ligand>
    <ligandPart>
        <name>Fe</name>
        <dbReference type="ChEBI" id="CHEBI:18248"/>
    </ligandPart>
</feature>
<protein>
    <recommendedName>
        <fullName evidence="6">Ent-kaurene oxidase</fullName>
    </recommendedName>
</protein>
<proteinExistence type="inferred from homology"/>
<dbReference type="PROSITE" id="PS00086">
    <property type="entry name" value="CYTOCHROME_P450"/>
    <property type="match status" value="1"/>
</dbReference>
<dbReference type="GO" id="GO:0009707">
    <property type="term" value="C:chloroplast outer membrane"/>
    <property type="evidence" value="ECO:0007669"/>
    <property type="project" value="TreeGrafter"/>
</dbReference>
<dbReference type="GO" id="GO:0005783">
    <property type="term" value="C:endoplasmic reticulum"/>
    <property type="evidence" value="ECO:0007669"/>
    <property type="project" value="TreeGrafter"/>
</dbReference>
<evidence type="ECO:0000256" key="3">
    <source>
        <dbReference type="RuleBase" id="RU000461"/>
    </source>
</evidence>
<dbReference type="InterPro" id="IPR036396">
    <property type="entry name" value="Cyt_P450_sf"/>
</dbReference>
<dbReference type="GO" id="GO:0005506">
    <property type="term" value="F:iron ion binding"/>
    <property type="evidence" value="ECO:0007669"/>
    <property type="project" value="InterPro"/>
</dbReference>
<dbReference type="InterPro" id="IPR017972">
    <property type="entry name" value="Cyt_P450_CS"/>
</dbReference>
<comment type="caution">
    <text evidence="4">The sequence shown here is derived from an EMBL/GenBank/DDBJ whole genome shotgun (WGS) entry which is preliminary data.</text>
</comment>
<dbReference type="InterPro" id="IPR001128">
    <property type="entry name" value="Cyt_P450"/>
</dbReference>
<comment type="similarity">
    <text evidence="3">Belongs to the cytochrome P450 family.</text>
</comment>
<dbReference type="InterPro" id="IPR044225">
    <property type="entry name" value="KO_chloroplastic"/>
</dbReference>
<dbReference type="GO" id="GO:0020037">
    <property type="term" value="F:heme binding"/>
    <property type="evidence" value="ECO:0007669"/>
    <property type="project" value="InterPro"/>
</dbReference>
<dbReference type="Gene3D" id="1.10.630.10">
    <property type="entry name" value="Cytochrome P450"/>
    <property type="match status" value="1"/>
</dbReference>
<gene>
    <name evidence="4" type="ORF">SSX86_014027</name>
</gene>
<dbReference type="PANTHER" id="PTHR47283">
    <property type="entry name" value="ENT-KAURENE OXIDASE, CHLOROPLASTIC"/>
    <property type="match status" value="1"/>
</dbReference>
<evidence type="ECO:0000256" key="2">
    <source>
        <dbReference type="PIRSR" id="PIRSR602401-1"/>
    </source>
</evidence>
<dbReference type="PRINTS" id="PR00463">
    <property type="entry name" value="EP450I"/>
</dbReference>
<dbReference type="PANTHER" id="PTHR47283:SF3">
    <property type="entry name" value="CYTOCHROME P450-RELATED"/>
    <property type="match status" value="1"/>
</dbReference>
<name>A0AAP0GZG8_9ASTR</name>
<organism evidence="4 5">
    <name type="scientific">Deinandra increscens subsp. villosa</name>
    <dbReference type="NCBI Taxonomy" id="3103831"/>
    <lineage>
        <taxon>Eukaryota</taxon>
        <taxon>Viridiplantae</taxon>
        <taxon>Streptophyta</taxon>
        <taxon>Embryophyta</taxon>
        <taxon>Tracheophyta</taxon>
        <taxon>Spermatophyta</taxon>
        <taxon>Magnoliopsida</taxon>
        <taxon>eudicotyledons</taxon>
        <taxon>Gunneridae</taxon>
        <taxon>Pentapetalae</taxon>
        <taxon>asterids</taxon>
        <taxon>campanulids</taxon>
        <taxon>Asterales</taxon>
        <taxon>Asteraceae</taxon>
        <taxon>Asteroideae</taxon>
        <taxon>Heliantheae alliance</taxon>
        <taxon>Madieae</taxon>
        <taxon>Madiinae</taxon>
        <taxon>Deinandra</taxon>
    </lineage>
</organism>
<evidence type="ECO:0000313" key="4">
    <source>
        <dbReference type="EMBL" id="KAK9066704.1"/>
    </source>
</evidence>
<dbReference type="SUPFAM" id="SSF48264">
    <property type="entry name" value="Cytochrome P450"/>
    <property type="match status" value="1"/>
</dbReference>
<dbReference type="GO" id="GO:0010241">
    <property type="term" value="P:ent-kaurene oxidation to kaurenoic acid"/>
    <property type="evidence" value="ECO:0007669"/>
    <property type="project" value="InterPro"/>
</dbReference>
<dbReference type="Pfam" id="PF00067">
    <property type="entry name" value="p450"/>
    <property type="match status" value="1"/>
</dbReference>
<evidence type="ECO:0008006" key="6">
    <source>
        <dbReference type="Google" id="ProtNLM"/>
    </source>
</evidence>
<sequence length="529" mass="60211">MREAYLLYRLRGGYRRGKELKTLEGLMEVQTAAMAFGGGVSLLFLKSFLSHQHHKYQGGGGGNLPPVPEVPGLPFLGNLLQLKEKRPYKTFTEWADKYGPIYSIKTGATSMVVINSNDLAKEAFVTRFDSISTRKLSKALKILSADKTMVAMSDYDEYHKTLKRNLLASFLGPDALKKHRPHRDALAENISNQLHDLAPNSSHKAVNLRNIFQSELLTLAFKQTFGRDLESIYIGDLGVTMTKDEIFEVLVLDPLMGAIEVDWRDFFPYLSWIPNASFEEKLEQMHLRREAVMKAVIQQHKKRIDSGEHLNSYIDYLLSEAQPLTEKQLIMLLWEPIIQTADTTMITTEWAMYELAKSPEKQSRLYDEIQSVCGSEKITEEKLCKMPYLSAVFHETLRRHSPVPILPLRHVHENTELGGYHVPSGTELAINIYGCNMEREIWEDPENWNPERFLSENKSIDLQRTMAFGGGKRLCAGAMQAMLIACASIGRMIREFEWRLKDDTGEDVTTLALTAQKLNPMLAVIKPRN</sequence>
<dbReference type="AlphaFoldDB" id="A0AAP0GZG8"/>
<dbReference type="EMBL" id="JBCNJP010000015">
    <property type="protein sequence ID" value="KAK9066704.1"/>
    <property type="molecule type" value="Genomic_DNA"/>
</dbReference>
<dbReference type="CDD" id="cd11075">
    <property type="entry name" value="CYP77_89"/>
    <property type="match status" value="1"/>
</dbReference>
<dbReference type="InterPro" id="IPR002401">
    <property type="entry name" value="Cyt_P450_E_grp-I"/>
</dbReference>
<evidence type="ECO:0000313" key="5">
    <source>
        <dbReference type="Proteomes" id="UP001408789"/>
    </source>
</evidence>
<keyword evidence="2 3" id="KW-0408">Iron</keyword>
<accession>A0AAP0GZG8</accession>
<keyword evidence="5" id="KW-1185">Reference proteome</keyword>
<keyword evidence="1 3" id="KW-0560">Oxidoreductase</keyword>